<sequence>MAIKKLRRTDNQVAWICPVSDLELLPSPLMLDEEHDASDYDTAYDDNVYTCCAMAGHNVPDDPTENVRLGDVIVGSPEDGGPACIYYDLG</sequence>
<proteinExistence type="predicted"/>
<keyword evidence="2" id="KW-1185">Reference proteome</keyword>
<name>A0A9P8RNK9_9PEZI</name>
<protein>
    <submittedName>
        <fullName evidence="1">Uncharacterized protein</fullName>
    </submittedName>
</protein>
<evidence type="ECO:0000313" key="2">
    <source>
        <dbReference type="Proteomes" id="UP000758603"/>
    </source>
</evidence>
<dbReference type="RefSeq" id="XP_045953269.1">
    <property type="nucleotide sequence ID" value="XM_046108130.1"/>
</dbReference>
<comment type="caution">
    <text evidence="1">The sequence shown here is derived from an EMBL/GenBank/DDBJ whole genome shotgun (WGS) entry which is preliminary data.</text>
</comment>
<organism evidence="1 2">
    <name type="scientific">Truncatella angustata</name>
    <dbReference type="NCBI Taxonomy" id="152316"/>
    <lineage>
        <taxon>Eukaryota</taxon>
        <taxon>Fungi</taxon>
        <taxon>Dikarya</taxon>
        <taxon>Ascomycota</taxon>
        <taxon>Pezizomycotina</taxon>
        <taxon>Sordariomycetes</taxon>
        <taxon>Xylariomycetidae</taxon>
        <taxon>Amphisphaeriales</taxon>
        <taxon>Sporocadaceae</taxon>
        <taxon>Truncatella</taxon>
    </lineage>
</organism>
<dbReference type="OrthoDB" id="626167at2759"/>
<evidence type="ECO:0000313" key="1">
    <source>
        <dbReference type="EMBL" id="KAH6646755.1"/>
    </source>
</evidence>
<dbReference type="AlphaFoldDB" id="A0A9P8RNK9"/>
<dbReference type="Proteomes" id="UP000758603">
    <property type="component" value="Unassembled WGS sequence"/>
</dbReference>
<dbReference type="GeneID" id="70137021"/>
<accession>A0A9P8RNK9</accession>
<dbReference type="EMBL" id="JAGPXC010000009">
    <property type="protein sequence ID" value="KAH6646755.1"/>
    <property type="molecule type" value="Genomic_DNA"/>
</dbReference>
<gene>
    <name evidence="1" type="ORF">BKA67DRAFT_663152</name>
</gene>
<reference evidence="1" key="1">
    <citation type="journal article" date="2021" name="Nat. Commun.">
        <title>Genetic determinants of endophytism in the Arabidopsis root mycobiome.</title>
        <authorList>
            <person name="Mesny F."/>
            <person name="Miyauchi S."/>
            <person name="Thiergart T."/>
            <person name="Pickel B."/>
            <person name="Atanasova L."/>
            <person name="Karlsson M."/>
            <person name="Huettel B."/>
            <person name="Barry K.W."/>
            <person name="Haridas S."/>
            <person name="Chen C."/>
            <person name="Bauer D."/>
            <person name="Andreopoulos W."/>
            <person name="Pangilinan J."/>
            <person name="LaButti K."/>
            <person name="Riley R."/>
            <person name="Lipzen A."/>
            <person name="Clum A."/>
            <person name="Drula E."/>
            <person name="Henrissat B."/>
            <person name="Kohler A."/>
            <person name="Grigoriev I.V."/>
            <person name="Martin F.M."/>
            <person name="Hacquard S."/>
        </authorList>
    </citation>
    <scope>NUCLEOTIDE SEQUENCE</scope>
    <source>
        <strain evidence="1">MPI-SDFR-AT-0073</strain>
    </source>
</reference>